<feature type="region of interest" description="Disordered" evidence="1">
    <location>
        <begin position="1"/>
        <end position="26"/>
    </location>
</feature>
<evidence type="ECO:0000256" key="1">
    <source>
        <dbReference type="SAM" id="MobiDB-lite"/>
    </source>
</evidence>
<proteinExistence type="predicted"/>
<dbReference type="EMBL" id="OD002639">
    <property type="protein sequence ID" value="CAD7405730.1"/>
    <property type="molecule type" value="Genomic_DNA"/>
</dbReference>
<organism evidence="2">
    <name type="scientific">Timema poppense</name>
    <name type="common">Walking stick</name>
    <dbReference type="NCBI Taxonomy" id="170557"/>
    <lineage>
        <taxon>Eukaryota</taxon>
        <taxon>Metazoa</taxon>
        <taxon>Ecdysozoa</taxon>
        <taxon>Arthropoda</taxon>
        <taxon>Hexapoda</taxon>
        <taxon>Insecta</taxon>
        <taxon>Pterygota</taxon>
        <taxon>Neoptera</taxon>
        <taxon>Polyneoptera</taxon>
        <taxon>Phasmatodea</taxon>
        <taxon>Timematodea</taxon>
        <taxon>Timematoidea</taxon>
        <taxon>Timematidae</taxon>
        <taxon>Timema</taxon>
    </lineage>
</organism>
<feature type="compositionally biased region" description="Basic and acidic residues" evidence="1">
    <location>
        <begin position="1"/>
        <end position="11"/>
    </location>
</feature>
<sequence>MLLKRSLDDTSVKTANRTPPPRVSARPAVPCTVRYSALWSVRGFKSRAGIVYISQSRVSTLASHVEIEEVNPHSRGGRVENRLGKTTPSSHDRDSNLDLPVLSSQAQHDKLVSQLRHRGGHLRDPNIYTEIPLTHKSVTV</sequence>
<protein>
    <submittedName>
        <fullName evidence="2">Uncharacterized protein</fullName>
    </submittedName>
</protein>
<accession>A0A7R9H1K3</accession>
<dbReference type="AlphaFoldDB" id="A0A7R9H1K3"/>
<evidence type="ECO:0000313" key="2">
    <source>
        <dbReference type="EMBL" id="CAD7405730.1"/>
    </source>
</evidence>
<feature type="region of interest" description="Disordered" evidence="1">
    <location>
        <begin position="71"/>
        <end position="97"/>
    </location>
</feature>
<name>A0A7R9H1K3_TIMPO</name>
<gene>
    <name evidence="2" type="ORF">TPSB3V08_LOCUS5121</name>
</gene>
<reference evidence="2" key="1">
    <citation type="submission" date="2020-11" db="EMBL/GenBank/DDBJ databases">
        <authorList>
            <person name="Tran Van P."/>
        </authorList>
    </citation>
    <scope>NUCLEOTIDE SEQUENCE</scope>
</reference>
<feature type="compositionally biased region" description="Basic and acidic residues" evidence="1">
    <location>
        <begin position="71"/>
        <end position="83"/>
    </location>
</feature>